<keyword evidence="6" id="KW-0472">Membrane</keyword>
<evidence type="ECO:0000259" key="7">
    <source>
        <dbReference type="PROSITE" id="PS50109"/>
    </source>
</evidence>
<dbReference type="InterPro" id="IPR036890">
    <property type="entry name" value="HATPase_C_sf"/>
</dbReference>
<comment type="caution">
    <text evidence="8">The sequence shown here is derived from an EMBL/GenBank/DDBJ whole genome shotgun (WGS) entry which is preliminary data.</text>
</comment>
<dbReference type="OrthoDB" id="9810730at2"/>
<dbReference type="InterPro" id="IPR005467">
    <property type="entry name" value="His_kinase_dom"/>
</dbReference>
<comment type="catalytic activity">
    <reaction evidence="1">
        <text>ATP + protein L-histidine = ADP + protein N-phospho-L-histidine.</text>
        <dbReference type="EC" id="2.7.13.3"/>
    </reaction>
</comment>
<dbReference type="EC" id="2.7.13.3" evidence="2"/>
<dbReference type="PRINTS" id="PR00344">
    <property type="entry name" value="BCTRLSENSOR"/>
</dbReference>
<dbReference type="GO" id="GO:0005886">
    <property type="term" value="C:plasma membrane"/>
    <property type="evidence" value="ECO:0007669"/>
    <property type="project" value="TreeGrafter"/>
</dbReference>
<keyword evidence="6" id="KW-1133">Transmembrane helix</keyword>
<reference evidence="8 9" key="1">
    <citation type="submission" date="2018-10" db="EMBL/GenBank/DDBJ databases">
        <title>Genomic Encyclopedia of Type Strains, Phase IV (KMG-IV): sequencing the most valuable type-strain genomes for metagenomic binning, comparative biology and taxonomic classification.</title>
        <authorList>
            <person name="Goeker M."/>
        </authorList>
    </citation>
    <scope>NUCLEOTIDE SEQUENCE [LARGE SCALE GENOMIC DNA]</scope>
    <source>
        <strain evidence="8 9">DSM 23841</strain>
    </source>
</reference>
<keyword evidence="5 8" id="KW-0418">Kinase</keyword>
<evidence type="ECO:0000256" key="6">
    <source>
        <dbReference type="SAM" id="Phobius"/>
    </source>
</evidence>
<evidence type="ECO:0000256" key="5">
    <source>
        <dbReference type="ARBA" id="ARBA00022777"/>
    </source>
</evidence>
<feature type="domain" description="Histidine kinase" evidence="7">
    <location>
        <begin position="360"/>
        <end position="577"/>
    </location>
</feature>
<dbReference type="SUPFAM" id="SSF55874">
    <property type="entry name" value="ATPase domain of HSP90 chaperone/DNA topoisomerase II/histidine kinase"/>
    <property type="match status" value="1"/>
</dbReference>
<dbReference type="AlphaFoldDB" id="A0A495WAE2"/>
<dbReference type="Proteomes" id="UP000270626">
    <property type="component" value="Unassembled WGS sequence"/>
</dbReference>
<dbReference type="SUPFAM" id="SSF47384">
    <property type="entry name" value="Homodimeric domain of signal transducing histidine kinase"/>
    <property type="match status" value="1"/>
</dbReference>
<evidence type="ECO:0000313" key="8">
    <source>
        <dbReference type="EMBL" id="RKT58686.1"/>
    </source>
</evidence>
<keyword evidence="4" id="KW-0808">Transferase</keyword>
<gene>
    <name evidence="8" type="ORF">DFR40_1708</name>
</gene>
<evidence type="ECO:0000256" key="2">
    <source>
        <dbReference type="ARBA" id="ARBA00012438"/>
    </source>
</evidence>
<dbReference type="PANTHER" id="PTHR43047:SF9">
    <property type="entry name" value="HISTIDINE KINASE"/>
    <property type="match status" value="1"/>
</dbReference>
<keyword evidence="3" id="KW-0597">Phosphoprotein</keyword>
<name>A0A495WAE2_9RHOO</name>
<dbReference type="SMART" id="SM00388">
    <property type="entry name" value="HisKA"/>
    <property type="match status" value="1"/>
</dbReference>
<dbReference type="Pfam" id="PF02518">
    <property type="entry name" value="HATPase_c"/>
    <property type="match status" value="1"/>
</dbReference>
<dbReference type="CDD" id="cd12914">
    <property type="entry name" value="PDC1_DGC_like"/>
    <property type="match status" value="1"/>
</dbReference>
<dbReference type="GO" id="GO:0009927">
    <property type="term" value="F:histidine phosphotransfer kinase activity"/>
    <property type="evidence" value="ECO:0007669"/>
    <property type="project" value="TreeGrafter"/>
</dbReference>
<proteinExistence type="predicted"/>
<dbReference type="Gene3D" id="1.10.287.130">
    <property type="match status" value="1"/>
</dbReference>
<dbReference type="CDD" id="cd00082">
    <property type="entry name" value="HisKA"/>
    <property type="match status" value="1"/>
</dbReference>
<feature type="transmembrane region" description="Helical" evidence="6">
    <location>
        <begin position="287"/>
        <end position="308"/>
    </location>
</feature>
<dbReference type="Gene3D" id="3.30.450.20">
    <property type="entry name" value="PAS domain"/>
    <property type="match status" value="1"/>
</dbReference>
<dbReference type="SMART" id="SM00387">
    <property type="entry name" value="HATPase_c"/>
    <property type="match status" value="1"/>
</dbReference>
<organism evidence="8 9">
    <name type="scientific">Azonexus fungiphilus</name>
    <dbReference type="NCBI Taxonomy" id="146940"/>
    <lineage>
        <taxon>Bacteria</taxon>
        <taxon>Pseudomonadati</taxon>
        <taxon>Pseudomonadota</taxon>
        <taxon>Betaproteobacteria</taxon>
        <taxon>Rhodocyclales</taxon>
        <taxon>Azonexaceae</taxon>
        <taxon>Azonexus</taxon>
    </lineage>
</organism>
<dbReference type="Gene3D" id="3.30.565.10">
    <property type="entry name" value="Histidine kinase-like ATPase, C-terminal domain"/>
    <property type="match status" value="1"/>
</dbReference>
<evidence type="ECO:0000256" key="1">
    <source>
        <dbReference type="ARBA" id="ARBA00000085"/>
    </source>
</evidence>
<sequence length="691" mass="75238">MVLTRKPEKLALIVALAGTLTVLLVFLIDLTLSYQRDIDSGEKRLQQFSVMMAEHTARSFEAVDVLVKEVATDLSNNRNNWPDWTPARGWEYIAQRHSRAMPQLRDLIVFDHLGNQRFISTYFPPPAINVRDRPYFRALEEGAPWATYGPYVGRNSGRYTYAIAHRLNGPDLRFAGAAFAAIEPGYMQDFCWANRLSDDFDAVLTNLRGEVIASCRPADLSPNSGILGRAAGDILFNGRPAGLLPETGLARGNGLLISASPVPGFSDLRMVAIIPTDAVLANWRNRLFEIGTLGTLLATLLFFGALLVRRQVRDLRAMTEALAESRDQLEGRIDLATSALAAEKNAAERANAAKSRFLAAASHDLRQPLHALSLFTTDLLRQASAGRLREVPRIAEQISASTQTLGDMLNALLDISRLDIDGVRADIQSFPLDTVFRHLHDAFRRQAEAHGLRLRVRPTRLYVRSDPRLLERMIGNLLSNALRYTPSGGSVLLGARIAGGDVRIEVRDSGIGIAREYRAAIFAEFFQVANVAREQDGGLGLGLSIVERLAKGLGIEVTLASQIGSGTTFGLRVERAAASSSTPQATRRSAGQVHFVGDPEVLAGCRKLVDSWSYETSAGDRQSVERLRSDCIVICTAEAIPDLDPDMALIVLGGEAAALPAGAHHLTLPLRPARLRALLRASAVRGPVGGA</sequence>
<dbReference type="Pfam" id="PF00512">
    <property type="entry name" value="HisKA"/>
    <property type="match status" value="1"/>
</dbReference>
<dbReference type="PANTHER" id="PTHR43047">
    <property type="entry name" value="TWO-COMPONENT HISTIDINE PROTEIN KINASE"/>
    <property type="match status" value="1"/>
</dbReference>
<evidence type="ECO:0000256" key="3">
    <source>
        <dbReference type="ARBA" id="ARBA00022553"/>
    </source>
</evidence>
<keyword evidence="9" id="KW-1185">Reference proteome</keyword>
<dbReference type="InterPro" id="IPR036097">
    <property type="entry name" value="HisK_dim/P_sf"/>
</dbReference>
<dbReference type="InterPro" id="IPR003661">
    <property type="entry name" value="HisK_dim/P_dom"/>
</dbReference>
<evidence type="ECO:0000313" key="9">
    <source>
        <dbReference type="Proteomes" id="UP000270626"/>
    </source>
</evidence>
<dbReference type="PROSITE" id="PS50109">
    <property type="entry name" value="HIS_KIN"/>
    <property type="match status" value="1"/>
</dbReference>
<dbReference type="InterPro" id="IPR004358">
    <property type="entry name" value="Sig_transdc_His_kin-like_C"/>
</dbReference>
<protein>
    <recommendedName>
        <fullName evidence="2">histidine kinase</fullName>
        <ecNumber evidence="2">2.7.13.3</ecNumber>
    </recommendedName>
</protein>
<accession>A0A495WAE2</accession>
<dbReference type="InterPro" id="IPR003594">
    <property type="entry name" value="HATPase_dom"/>
</dbReference>
<keyword evidence="6" id="KW-0812">Transmembrane</keyword>
<evidence type="ECO:0000256" key="4">
    <source>
        <dbReference type="ARBA" id="ARBA00022679"/>
    </source>
</evidence>
<dbReference type="EMBL" id="RBXP01000014">
    <property type="protein sequence ID" value="RKT58686.1"/>
    <property type="molecule type" value="Genomic_DNA"/>
</dbReference>
<dbReference type="RefSeq" id="WP_121458046.1">
    <property type="nucleotide sequence ID" value="NZ_RBXP01000014.1"/>
</dbReference>
<dbReference type="GO" id="GO:0000155">
    <property type="term" value="F:phosphorelay sensor kinase activity"/>
    <property type="evidence" value="ECO:0007669"/>
    <property type="project" value="InterPro"/>
</dbReference>